<feature type="domain" description="Penicillin-binding protein transpeptidase" evidence="4">
    <location>
        <begin position="274"/>
        <end position="592"/>
    </location>
</feature>
<evidence type="ECO:0000256" key="2">
    <source>
        <dbReference type="ARBA" id="ARBA00007171"/>
    </source>
</evidence>
<evidence type="ECO:0000259" key="4">
    <source>
        <dbReference type="Pfam" id="PF00905"/>
    </source>
</evidence>
<organism evidence="6 7">
    <name type="scientific">Candidatus Cohnella colombiensis</name>
    <dbReference type="NCBI Taxonomy" id="3121368"/>
    <lineage>
        <taxon>Bacteria</taxon>
        <taxon>Bacillati</taxon>
        <taxon>Bacillota</taxon>
        <taxon>Bacilli</taxon>
        <taxon>Bacillales</taxon>
        <taxon>Paenibacillaceae</taxon>
        <taxon>Cohnella</taxon>
    </lineage>
</organism>
<dbReference type="SUPFAM" id="SSF56519">
    <property type="entry name" value="Penicillin binding protein dimerisation domain"/>
    <property type="match status" value="1"/>
</dbReference>
<dbReference type="AlphaFoldDB" id="A0AA95J9D8"/>
<dbReference type="Pfam" id="PF00905">
    <property type="entry name" value="Transpeptidase"/>
    <property type="match status" value="1"/>
</dbReference>
<dbReference type="InterPro" id="IPR012338">
    <property type="entry name" value="Beta-lactam/transpept-like"/>
</dbReference>
<dbReference type="PANTHER" id="PTHR30627:SF24">
    <property type="entry name" value="PENICILLIN-BINDING PROTEIN 4B"/>
    <property type="match status" value="1"/>
</dbReference>
<evidence type="ECO:0000256" key="1">
    <source>
        <dbReference type="ARBA" id="ARBA00004370"/>
    </source>
</evidence>
<dbReference type="Gene3D" id="3.90.1310.10">
    <property type="entry name" value="Penicillin-binding protein 2a (Domain 2)"/>
    <property type="match status" value="1"/>
</dbReference>
<dbReference type="SUPFAM" id="SSF56601">
    <property type="entry name" value="beta-lactamase/transpeptidase-like"/>
    <property type="match status" value="1"/>
</dbReference>
<dbReference type="PANTHER" id="PTHR30627">
    <property type="entry name" value="PEPTIDOGLYCAN D,D-TRANSPEPTIDASE"/>
    <property type="match status" value="1"/>
</dbReference>
<keyword evidence="7" id="KW-1185">Reference proteome</keyword>
<dbReference type="GO" id="GO:0008658">
    <property type="term" value="F:penicillin binding"/>
    <property type="evidence" value="ECO:0007669"/>
    <property type="project" value="InterPro"/>
</dbReference>
<sequence length="599" mass="64936">MNRKRALRAFHVLIFIATLLAIEGGKIAWLQLALGGARTVGASLVTEAITQRSDGLIIDPGRGQFRDRNGRLLTGETVQSLVAFPIDGAARGSQQSIERVAAILGVKANQFEAWLANLREPAPWKSALSKAAVQLTDTQIQAVNDAGLTGVAVLPYVNRYPSSFTPLHAIGYISQHPERLQLMNDLQRSEEALALNSMIGGAGLERSLDRILRGIGETKVYQTTDAKRQPLEGIGLRVNREDNGYYPVQIITTIDLDVQMSIEKLLQSKSIQKGAVVVLDTTNADVIAMVSLPQFDPYSIGKIGSDERNHAITAAPPGSIFKTVTLAAALESGVTTWDERFICKGEYAKYGLKCWKPGGHGRLSLKEAYAKSCNVVFAELAERMDPAWLQITGDRLGLGREIGWRTDKFIDGKPLQLLGEEEAGKIFTNKKNAQDGGVRAGSGIGQRDVRVTPLQAANMVVSIIHDGHVRAPRIVSEIRYENGSVMKKLAVQDATSTYGHITARTAATIREGMTAVVHEGTAKHALVASVWPLAGKSGTAELAGKLQARNDQWFVGYGPAKGIARYAVAVLIEDQSDGMRNRATELFGDIMKLLRLQGE</sequence>
<accession>A0AA95J9D8</accession>
<evidence type="ECO:0000259" key="5">
    <source>
        <dbReference type="Pfam" id="PF03717"/>
    </source>
</evidence>
<proteinExistence type="inferred from homology"/>
<evidence type="ECO:0000313" key="7">
    <source>
        <dbReference type="Proteomes" id="UP001178662"/>
    </source>
</evidence>
<gene>
    <name evidence="6" type="ORF">P0Y55_11080</name>
</gene>
<name>A0AA95J9D8_9BACL</name>
<dbReference type="EMBL" id="CP119317">
    <property type="protein sequence ID" value="WEK53138.1"/>
    <property type="molecule type" value="Genomic_DNA"/>
</dbReference>
<comment type="similarity">
    <text evidence="2">Belongs to the transpeptidase family.</text>
</comment>
<protein>
    <submittedName>
        <fullName evidence="6">Penicillin-binding transpeptidase domain-containing protein</fullName>
    </submittedName>
</protein>
<reference evidence="6" key="1">
    <citation type="submission" date="2023-03" db="EMBL/GenBank/DDBJ databases">
        <title>Andean soil-derived lignocellulolytic bacterial consortium as a source of novel taxa and putative plastic-active enzymes.</title>
        <authorList>
            <person name="Diaz-Garcia L."/>
            <person name="Chuvochina M."/>
            <person name="Feuerriegel G."/>
            <person name="Bunk B."/>
            <person name="Sproer C."/>
            <person name="Streit W.R."/>
            <person name="Rodriguez L.M."/>
            <person name="Overmann J."/>
            <person name="Jimenez D.J."/>
        </authorList>
    </citation>
    <scope>NUCLEOTIDE SEQUENCE</scope>
    <source>
        <strain evidence="6">MAG 2441</strain>
    </source>
</reference>
<evidence type="ECO:0000313" key="6">
    <source>
        <dbReference type="EMBL" id="WEK53138.1"/>
    </source>
</evidence>
<dbReference type="Gene3D" id="3.40.710.10">
    <property type="entry name" value="DD-peptidase/beta-lactamase superfamily"/>
    <property type="match status" value="1"/>
</dbReference>
<dbReference type="InterPro" id="IPR050515">
    <property type="entry name" value="Beta-lactam/transpept"/>
</dbReference>
<dbReference type="Pfam" id="PF03717">
    <property type="entry name" value="PBP_dimer"/>
    <property type="match status" value="1"/>
</dbReference>
<dbReference type="GO" id="GO:0005886">
    <property type="term" value="C:plasma membrane"/>
    <property type="evidence" value="ECO:0007669"/>
    <property type="project" value="TreeGrafter"/>
</dbReference>
<keyword evidence="3" id="KW-0472">Membrane</keyword>
<dbReference type="InterPro" id="IPR005311">
    <property type="entry name" value="PBP_dimer"/>
</dbReference>
<dbReference type="InterPro" id="IPR036138">
    <property type="entry name" value="PBP_dimer_sf"/>
</dbReference>
<dbReference type="InterPro" id="IPR001460">
    <property type="entry name" value="PCN-bd_Tpept"/>
</dbReference>
<comment type="subcellular location">
    <subcellularLocation>
        <location evidence="1">Membrane</location>
    </subcellularLocation>
</comment>
<feature type="domain" description="Penicillin-binding protein dimerisation" evidence="5">
    <location>
        <begin position="58"/>
        <end position="224"/>
    </location>
</feature>
<evidence type="ECO:0000256" key="3">
    <source>
        <dbReference type="ARBA" id="ARBA00023136"/>
    </source>
</evidence>
<dbReference type="Proteomes" id="UP001178662">
    <property type="component" value="Chromosome"/>
</dbReference>
<dbReference type="GO" id="GO:0071555">
    <property type="term" value="P:cell wall organization"/>
    <property type="evidence" value="ECO:0007669"/>
    <property type="project" value="TreeGrafter"/>
</dbReference>
<dbReference type="GO" id="GO:0071972">
    <property type="term" value="F:peptidoglycan L,D-transpeptidase activity"/>
    <property type="evidence" value="ECO:0007669"/>
    <property type="project" value="TreeGrafter"/>
</dbReference>